<feature type="domain" description="AB hydrolase-1" evidence="5">
    <location>
        <begin position="83"/>
        <end position="460"/>
    </location>
</feature>
<evidence type="ECO:0000313" key="6">
    <source>
        <dbReference type="EMBL" id="MFI6501535.1"/>
    </source>
</evidence>
<dbReference type="Gene3D" id="3.40.50.1820">
    <property type="entry name" value="alpha/beta hydrolase"/>
    <property type="match status" value="1"/>
</dbReference>
<evidence type="ECO:0000259" key="5">
    <source>
        <dbReference type="Pfam" id="PF00561"/>
    </source>
</evidence>
<dbReference type="EMBL" id="JBITGY010000008">
    <property type="protein sequence ID" value="MFI6501535.1"/>
    <property type="molecule type" value="Genomic_DNA"/>
</dbReference>
<gene>
    <name evidence="6" type="ORF">ACIBG2_29430</name>
</gene>
<dbReference type="GO" id="GO:0016787">
    <property type="term" value="F:hydrolase activity"/>
    <property type="evidence" value="ECO:0007669"/>
    <property type="project" value="UniProtKB-KW"/>
</dbReference>
<dbReference type="PANTHER" id="PTHR43248:SF29">
    <property type="entry name" value="TRIPEPTIDYL AMINOPEPTIDASE"/>
    <property type="match status" value="1"/>
</dbReference>
<name>A0ABW7Z032_9ACTN</name>
<evidence type="ECO:0000256" key="3">
    <source>
        <dbReference type="ARBA" id="ARBA00022801"/>
    </source>
</evidence>
<feature type="chain" id="PRO_5046441756" evidence="4">
    <location>
        <begin position="20"/>
        <end position="521"/>
    </location>
</feature>
<dbReference type="InterPro" id="IPR000073">
    <property type="entry name" value="AB_hydrolase_1"/>
</dbReference>
<protein>
    <submittedName>
        <fullName evidence="6">Alpha/beta fold hydrolase</fullName>
    </submittedName>
</protein>
<dbReference type="InterPro" id="IPR029058">
    <property type="entry name" value="AB_hydrolase_fold"/>
</dbReference>
<dbReference type="Pfam" id="PF00561">
    <property type="entry name" value="Abhydrolase_1"/>
    <property type="match status" value="1"/>
</dbReference>
<keyword evidence="2 4" id="KW-0732">Signal</keyword>
<evidence type="ECO:0000256" key="1">
    <source>
        <dbReference type="ARBA" id="ARBA00010088"/>
    </source>
</evidence>
<organism evidence="6 7">
    <name type="scientific">Nonomuraea typhae</name>
    <dbReference type="NCBI Taxonomy" id="2603600"/>
    <lineage>
        <taxon>Bacteria</taxon>
        <taxon>Bacillati</taxon>
        <taxon>Actinomycetota</taxon>
        <taxon>Actinomycetes</taxon>
        <taxon>Streptosporangiales</taxon>
        <taxon>Streptosporangiaceae</taxon>
        <taxon>Nonomuraea</taxon>
    </lineage>
</organism>
<evidence type="ECO:0000256" key="4">
    <source>
        <dbReference type="SAM" id="SignalP"/>
    </source>
</evidence>
<sequence length="521" mass="55778">MRRFAALLIGLAVPLSAVAPSMASTAPVETKADIAWSPCPENPAVDCGTLAVPVDWNNPQSGTITIGVARRKAADPAARIGALVLGAGGPGGSGVNLVIGSHQRFSPELLRRFDIVGLDARGTNRSNPVVCSASVLAESPGSPLIKNQAEFDAMVAFNEKLRADCRARTGPVFDHVDSLSTAKDLDAFRAALGEQKISYWGGSYGTLLGQNYAETFPGRVRAMMLDSTMDHSLGTAAFMATETWGAQDGFNEFAAWCKRDTACLQNGKDLRAIWRDLLAKADRGEVVDPSRPDVPVTAFEIIGKAFGSFYDPRNWPFLSQTIDELSRSAVKAGTFAKPAAEKAANTQENVVRVPSRILCLDYRLPVRDFAEWNALMRSQAKIAPDMRYSTLAIGPVALCLGQPDPIPNPQHRLKVRTQTPVMVANSLHDPATVYPWALSTTAQLGRSGRLLSYEGWGHIVYGRSACTTSAIDDYILNLTVPRPGATCPAVPPAQAKTLGGNPLHEDFAPKAPGLPGWGFPS</sequence>
<keyword evidence="3 6" id="KW-0378">Hydrolase</keyword>
<reference evidence="6 7" key="1">
    <citation type="submission" date="2024-10" db="EMBL/GenBank/DDBJ databases">
        <title>The Natural Products Discovery Center: Release of the First 8490 Sequenced Strains for Exploring Actinobacteria Biosynthetic Diversity.</title>
        <authorList>
            <person name="Kalkreuter E."/>
            <person name="Kautsar S.A."/>
            <person name="Yang D."/>
            <person name="Bader C.D."/>
            <person name="Teijaro C.N."/>
            <person name="Fluegel L."/>
            <person name="Davis C.M."/>
            <person name="Simpson J.R."/>
            <person name="Lauterbach L."/>
            <person name="Steele A.D."/>
            <person name="Gui C."/>
            <person name="Meng S."/>
            <person name="Li G."/>
            <person name="Viehrig K."/>
            <person name="Ye F."/>
            <person name="Su P."/>
            <person name="Kiefer A.F."/>
            <person name="Nichols A."/>
            <person name="Cepeda A.J."/>
            <person name="Yan W."/>
            <person name="Fan B."/>
            <person name="Jiang Y."/>
            <person name="Adhikari A."/>
            <person name="Zheng C.-J."/>
            <person name="Schuster L."/>
            <person name="Cowan T.M."/>
            <person name="Smanski M.J."/>
            <person name="Chevrette M.G."/>
            <person name="De Carvalho L.P.S."/>
            <person name="Shen B."/>
        </authorList>
    </citation>
    <scope>NUCLEOTIDE SEQUENCE [LARGE SCALE GENOMIC DNA]</scope>
    <source>
        <strain evidence="6 7">NPDC050545</strain>
    </source>
</reference>
<accession>A0ABW7Z032</accession>
<evidence type="ECO:0000256" key="2">
    <source>
        <dbReference type="ARBA" id="ARBA00022729"/>
    </source>
</evidence>
<feature type="signal peptide" evidence="4">
    <location>
        <begin position="1"/>
        <end position="19"/>
    </location>
</feature>
<comment type="caution">
    <text evidence="6">The sequence shown here is derived from an EMBL/GenBank/DDBJ whole genome shotgun (WGS) entry which is preliminary data.</text>
</comment>
<dbReference type="Proteomes" id="UP001612741">
    <property type="component" value="Unassembled WGS sequence"/>
</dbReference>
<dbReference type="SUPFAM" id="SSF53474">
    <property type="entry name" value="alpha/beta-Hydrolases"/>
    <property type="match status" value="1"/>
</dbReference>
<dbReference type="PANTHER" id="PTHR43248">
    <property type="entry name" value="2-SUCCINYL-6-HYDROXY-2,4-CYCLOHEXADIENE-1-CARBOXYLATE SYNTHASE"/>
    <property type="match status" value="1"/>
</dbReference>
<evidence type="ECO:0000313" key="7">
    <source>
        <dbReference type="Proteomes" id="UP001612741"/>
    </source>
</evidence>
<dbReference type="InterPro" id="IPR051601">
    <property type="entry name" value="Serine_prot/Carboxylest_S33"/>
</dbReference>
<dbReference type="RefSeq" id="WP_397086187.1">
    <property type="nucleotide sequence ID" value="NZ_JBITGY010000008.1"/>
</dbReference>
<comment type="similarity">
    <text evidence="1">Belongs to the peptidase S33 family.</text>
</comment>
<proteinExistence type="inferred from homology"/>
<keyword evidence="7" id="KW-1185">Reference proteome</keyword>